<evidence type="ECO:0000313" key="2">
    <source>
        <dbReference type="EMBL" id="JAT51716.1"/>
    </source>
</evidence>
<proteinExistence type="predicted"/>
<organism evidence="2">
    <name type="scientific">Anthurium amnicola</name>
    <dbReference type="NCBI Taxonomy" id="1678845"/>
    <lineage>
        <taxon>Eukaryota</taxon>
        <taxon>Viridiplantae</taxon>
        <taxon>Streptophyta</taxon>
        <taxon>Embryophyta</taxon>
        <taxon>Tracheophyta</taxon>
        <taxon>Spermatophyta</taxon>
        <taxon>Magnoliopsida</taxon>
        <taxon>Liliopsida</taxon>
        <taxon>Araceae</taxon>
        <taxon>Pothoideae</taxon>
        <taxon>Potheae</taxon>
        <taxon>Anthurium</taxon>
    </lineage>
</organism>
<feature type="non-terminal residue" evidence="2">
    <location>
        <position position="1"/>
    </location>
</feature>
<evidence type="ECO:0000256" key="1">
    <source>
        <dbReference type="SAM" id="SignalP"/>
    </source>
</evidence>
<dbReference type="EMBL" id="GDJX01016220">
    <property type="protein sequence ID" value="JAT51716.1"/>
    <property type="molecule type" value="Transcribed_RNA"/>
</dbReference>
<feature type="chain" id="PRO_5008900077" evidence="1">
    <location>
        <begin position="36"/>
        <end position="169"/>
    </location>
</feature>
<dbReference type="AlphaFoldDB" id="A0A1D1YAR6"/>
<name>A0A1D1YAR6_9ARAE</name>
<keyword evidence="1" id="KW-0732">Signal</keyword>
<protein>
    <submittedName>
        <fullName evidence="2">DNA replication licensing factor MCM4</fullName>
    </submittedName>
</protein>
<accession>A0A1D1YAR6</accession>
<sequence length="169" mass="17457">RRPVLLSPAPSFSDMTAHFCKAVVAAALLLQVALAAPQVTGGGVAVSVSTDSQGHQHQTVQQLTAEQAQQQFLENQQRLQAIFAASNPFGFGYNPWLIPPLPFGAPFNFGFGFPFGPLPLPAFAYLPSALAANANNIVSTANQAAVAGAANARALVDGVVHAAAATHEA</sequence>
<gene>
    <name evidence="2" type="primary">MCM4</name>
    <name evidence="2" type="ORF">g.28946</name>
</gene>
<feature type="signal peptide" evidence="1">
    <location>
        <begin position="1"/>
        <end position="35"/>
    </location>
</feature>
<reference evidence="2" key="1">
    <citation type="submission" date="2015-07" db="EMBL/GenBank/DDBJ databases">
        <title>Transcriptome Assembly of Anthurium amnicola.</title>
        <authorList>
            <person name="Suzuki J."/>
        </authorList>
    </citation>
    <scope>NUCLEOTIDE SEQUENCE</scope>
</reference>